<evidence type="ECO:0000313" key="3">
    <source>
        <dbReference type="EMBL" id="BAQ71249.1"/>
    </source>
</evidence>
<protein>
    <submittedName>
        <fullName evidence="3">Hydroxyacylglutathione hydrolase</fullName>
    </submittedName>
</protein>
<name>A0A0D6B918_RHOSU</name>
<dbReference type="Proteomes" id="UP000064912">
    <property type="component" value="Chromosome"/>
</dbReference>
<evidence type="ECO:0000313" key="4">
    <source>
        <dbReference type="Proteomes" id="UP000064912"/>
    </source>
</evidence>
<dbReference type="AlphaFoldDB" id="A0A0D6B918"/>
<evidence type="ECO:0000313" key="2">
    <source>
        <dbReference type="EMBL" id="BAQ67211.1"/>
    </source>
</evidence>
<proteinExistence type="predicted"/>
<feature type="region of interest" description="Disordered" evidence="1">
    <location>
        <begin position="1"/>
        <end position="54"/>
    </location>
</feature>
<organism evidence="3 4">
    <name type="scientific">Rhodovulum sulfidophilum</name>
    <name type="common">Rhodobacter sulfidophilus</name>
    <dbReference type="NCBI Taxonomy" id="35806"/>
    <lineage>
        <taxon>Bacteria</taxon>
        <taxon>Pseudomonadati</taxon>
        <taxon>Pseudomonadota</taxon>
        <taxon>Alphaproteobacteria</taxon>
        <taxon>Rhodobacterales</taxon>
        <taxon>Paracoccaceae</taxon>
        <taxon>Rhodovulum</taxon>
    </lineage>
</organism>
<sequence>MQLVSPGASHTHRGVTDGPGETFEGGEQLLAAFGDRLSAAPEPEASNCGKPTRAAKIAATNAEAEDNADTAGSQ</sequence>
<gene>
    <name evidence="2" type="ORF">NHU_00039</name>
    <name evidence="3" type="ORF">NHU_04127</name>
</gene>
<keyword evidence="3" id="KW-0378">Hydrolase</keyword>
<accession>A0A0D6B918</accession>
<dbReference type="KEGG" id="rsu:NHU_04127"/>
<dbReference type="GO" id="GO:0016787">
    <property type="term" value="F:hydrolase activity"/>
    <property type="evidence" value="ECO:0007669"/>
    <property type="project" value="UniProtKB-KW"/>
</dbReference>
<evidence type="ECO:0000256" key="1">
    <source>
        <dbReference type="SAM" id="MobiDB-lite"/>
    </source>
</evidence>
<dbReference type="EMBL" id="AP014800">
    <property type="protein sequence ID" value="BAQ71249.1"/>
    <property type="molecule type" value="Genomic_DNA"/>
</dbReference>
<dbReference type="PATRIC" id="fig|35806.4.peg.39"/>
<reference evidence="3 4" key="1">
    <citation type="submission" date="2015-02" db="EMBL/GenBank/DDBJ databases">
        <title>Genome sequene of Rhodovulum sulfidophilum DSM 2351.</title>
        <authorList>
            <person name="Nagao N."/>
        </authorList>
    </citation>
    <scope>NUCLEOTIDE SEQUENCE [LARGE SCALE GENOMIC DNA]</scope>
    <source>
        <strain evidence="3 4">DSM 2351</strain>
    </source>
</reference>
<dbReference type="EMBL" id="AP014800">
    <property type="protein sequence ID" value="BAQ67211.1"/>
    <property type="molecule type" value="Genomic_DNA"/>
</dbReference>
<dbReference type="KEGG" id="rsu:NHU_00039"/>